<feature type="domain" description="Sigma-54 factor interaction" evidence="6">
    <location>
        <begin position="129"/>
        <end position="353"/>
    </location>
</feature>
<organism evidence="7 8">
    <name type="scientific">Gammaproteobacteria bacterium LSUCC0057</name>
    <dbReference type="NCBI Taxonomy" id="2559237"/>
    <lineage>
        <taxon>Bacteria</taxon>
        <taxon>Pseudomonadati</taxon>
        <taxon>Pseudomonadota</taxon>
        <taxon>Gammaproteobacteria</taxon>
        <taxon>Cellvibrionales</taxon>
        <taxon>Porticoccaceae</taxon>
        <taxon>SAR92 clade</taxon>
    </lineage>
</organism>
<dbReference type="PROSITE" id="PS00675">
    <property type="entry name" value="SIGMA54_INTERACT_1"/>
    <property type="match status" value="1"/>
</dbReference>
<dbReference type="InterPro" id="IPR025944">
    <property type="entry name" value="Sigma_54_int_dom_CS"/>
</dbReference>
<reference evidence="7 8" key="1">
    <citation type="submission" date="2019-03" db="EMBL/GenBank/DDBJ databases">
        <title>Draft genome of Gammaproteobacteria bacterium LSUCC0057, a member of the SAR92 clade.</title>
        <authorList>
            <person name="Lanclos V.C."/>
            <person name="Doiron C."/>
            <person name="Henson M.W."/>
            <person name="Thrash J.C."/>
        </authorList>
    </citation>
    <scope>NUCLEOTIDE SEQUENCE [LARGE SCALE GENOMIC DNA]</scope>
    <source>
        <strain evidence="7 8">LSUCC0057</strain>
    </source>
</reference>
<keyword evidence="5" id="KW-0804">Transcription</keyword>
<evidence type="ECO:0000313" key="8">
    <source>
        <dbReference type="Proteomes" id="UP000298133"/>
    </source>
</evidence>
<dbReference type="Pfam" id="PF02954">
    <property type="entry name" value="HTH_8"/>
    <property type="match status" value="1"/>
</dbReference>
<dbReference type="InterPro" id="IPR027417">
    <property type="entry name" value="P-loop_NTPase"/>
</dbReference>
<dbReference type="InterPro" id="IPR025662">
    <property type="entry name" value="Sigma_54_int_dom_ATP-bd_1"/>
</dbReference>
<dbReference type="Pfam" id="PF00158">
    <property type="entry name" value="Sigma54_activat"/>
    <property type="match status" value="1"/>
</dbReference>
<dbReference type="AlphaFoldDB" id="A0A4Y8ULP2"/>
<keyword evidence="3" id="KW-0805">Transcription regulation</keyword>
<dbReference type="InterPro" id="IPR003593">
    <property type="entry name" value="AAA+_ATPase"/>
</dbReference>
<keyword evidence="4" id="KW-0238">DNA-binding</keyword>
<dbReference type="PROSITE" id="PS50045">
    <property type="entry name" value="SIGMA54_INTERACT_4"/>
    <property type="match status" value="1"/>
</dbReference>
<dbReference type="SMART" id="SM00382">
    <property type="entry name" value="AAA"/>
    <property type="match status" value="1"/>
</dbReference>
<dbReference type="PROSITE" id="PS00676">
    <property type="entry name" value="SIGMA54_INTERACT_2"/>
    <property type="match status" value="1"/>
</dbReference>
<dbReference type="PANTHER" id="PTHR32071">
    <property type="entry name" value="TRANSCRIPTIONAL REGULATORY PROTEIN"/>
    <property type="match status" value="1"/>
</dbReference>
<dbReference type="Gene3D" id="1.10.8.60">
    <property type="match status" value="1"/>
</dbReference>
<dbReference type="GO" id="GO:0005524">
    <property type="term" value="F:ATP binding"/>
    <property type="evidence" value="ECO:0007669"/>
    <property type="project" value="UniProtKB-KW"/>
</dbReference>
<comment type="caution">
    <text evidence="7">The sequence shown here is derived from an EMBL/GenBank/DDBJ whole genome shotgun (WGS) entry which is preliminary data.</text>
</comment>
<dbReference type="OrthoDB" id="9804019at2"/>
<dbReference type="InterPro" id="IPR058031">
    <property type="entry name" value="AAA_lid_NorR"/>
</dbReference>
<dbReference type="Proteomes" id="UP000298133">
    <property type="component" value="Unassembled WGS sequence"/>
</dbReference>
<dbReference type="GO" id="GO:0043565">
    <property type="term" value="F:sequence-specific DNA binding"/>
    <property type="evidence" value="ECO:0007669"/>
    <property type="project" value="InterPro"/>
</dbReference>
<gene>
    <name evidence="7" type="ORF">E3W66_00950</name>
</gene>
<dbReference type="CDD" id="cd00009">
    <property type="entry name" value="AAA"/>
    <property type="match status" value="1"/>
</dbReference>
<evidence type="ECO:0000256" key="3">
    <source>
        <dbReference type="ARBA" id="ARBA00023015"/>
    </source>
</evidence>
<dbReference type="Gene3D" id="1.10.10.60">
    <property type="entry name" value="Homeodomain-like"/>
    <property type="match status" value="1"/>
</dbReference>
<dbReference type="Pfam" id="PF25601">
    <property type="entry name" value="AAA_lid_14"/>
    <property type="match status" value="1"/>
</dbReference>
<dbReference type="SUPFAM" id="SSF46689">
    <property type="entry name" value="Homeodomain-like"/>
    <property type="match status" value="1"/>
</dbReference>
<evidence type="ECO:0000256" key="4">
    <source>
        <dbReference type="ARBA" id="ARBA00023125"/>
    </source>
</evidence>
<dbReference type="PROSITE" id="PS00688">
    <property type="entry name" value="SIGMA54_INTERACT_3"/>
    <property type="match status" value="1"/>
</dbReference>
<dbReference type="SUPFAM" id="SSF52540">
    <property type="entry name" value="P-loop containing nucleoside triphosphate hydrolases"/>
    <property type="match status" value="1"/>
</dbReference>
<name>A0A4Y8ULP2_9GAMM</name>
<evidence type="ECO:0000256" key="1">
    <source>
        <dbReference type="ARBA" id="ARBA00022741"/>
    </source>
</evidence>
<keyword evidence="8" id="KW-1185">Reference proteome</keyword>
<dbReference type="InterPro" id="IPR002197">
    <property type="entry name" value="HTH_Fis"/>
</dbReference>
<dbReference type="InterPro" id="IPR002078">
    <property type="entry name" value="Sigma_54_int"/>
</dbReference>
<dbReference type="InterPro" id="IPR025943">
    <property type="entry name" value="Sigma_54_int_dom_ATP-bd_2"/>
</dbReference>
<evidence type="ECO:0000256" key="5">
    <source>
        <dbReference type="ARBA" id="ARBA00023163"/>
    </source>
</evidence>
<evidence type="ECO:0000313" key="7">
    <source>
        <dbReference type="EMBL" id="TFH68559.1"/>
    </source>
</evidence>
<proteinExistence type="predicted"/>
<sequence length="432" mass="48106">MRQKQLGDMLEGYDVPAILVSADYEILATNNAYADKFGKIDLRKAPKCYAVSHGYDRPCDQAGEDCPLKAARESKHREKVLHIHQTPNGREHVDVEMLPIFDDNNQLQFFVELLKPVPLASGKPSDKQLVGNSAVFNEMLSKVTKVADSDASVLLLGESGTGKELISRLVHYASKRSEQAMVTLECSGLSETLIESELFGHRKGAFTGAYNDRKGLVEMADGGTLFLDEIGDVSLATQVKLLRLLETKTFRRVGGTEVRTADFRLICATHRDLNAMVRDGQFRLDLYYRINVFPIHIPSLAQRRDDIPQLVTHLLSSINKKLYITQPALQLLLSHRFPGNVRQLKNLLIRASILSDTNVVDQQQIEQSMAMEPGITALEYSSVERVAAPPALKSNESAYIAELLKQHHGDKKAVAKALGISLRTLYRKLQSS</sequence>
<keyword evidence="1" id="KW-0547">Nucleotide-binding</keyword>
<accession>A0A4Y8ULP2</accession>
<dbReference type="InterPro" id="IPR009057">
    <property type="entry name" value="Homeodomain-like_sf"/>
</dbReference>
<evidence type="ECO:0000256" key="2">
    <source>
        <dbReference type="ARBA" id="ARBA00022840"/>
    </source>
</evidence>
<protein>
    <submittedName>
        <fullName evidence="7">Sigma-54-dependent Fis family transcriptional regulator</fullName>
    </submittedName>
</protein>
<dbReference type="Gene3D" id="3.40.50.300">
    <property type="entry name" value="P-loop containing nucleotide triphosphate hydrolases"/>
    <property type="match status" value="1"/>
</dbReference>
<dbReference type="EMBL" id="SPIA01000001">
    <property type="protein sequence ID" value="TFH68559.1"/>
    <property type="molecule type" value="Genomic_DNA"/>
</dbReference>
<keyword evidence="2" id="KW-0067">ATP-binding</keyword>
<dbReference type="GO" id="GO:0006355">
    <property type="term" value="P:regulation of DNA-templated transcription"/>
    <property type="evidence" value="ECO:0007669"/>
    <property type="project" value="InterPro"/>
</dbReference>
<dbReference type="FunFam" id="3.40.50.300:FF:000006">
    <property type="entry name" value="DNA-binding transcriptional regulator NtrC"/>
    <property type="match status" value="1"/>
</dbReference>
<evidence type="ECO:0000259" key="6">
    <source>
        <dbReference type="PROSITE" id="PS50045"/>
    </source>
</evidence>